<accession>G3JLG8</accession>
<dbReference type="RefSeq" id="XP_006672163.1">
    <property type="nucleotide sequence ID" value="XM_006672100.1"/>
</dbReference>
<evidence type="ECO:0000313" key="3">
    <source>
        <dbReference type="Proteomes" id="UP000001610"/>
    </source>
</evidence>
<dbReference type="KEGG" id="cmt:CCM_06962"/>
<gene>
    <name evidence="2" type="ORF">CCM_06962</name>
</gene>
<dbReference type="AlphaFoldDB" id="G3JLG8"/>
<reference evidence="2 3" key="1">
    <citation type="journal article" date="2011" name="Genome Biol.">
        <title>Genome sequence of the insect pathogenic fungus Cordyceps militaris, a valued traditional Chinese medicine.</title>
        <authorList>
            <person name="Zheng P."/>
            <person name="Xia Y."/>
            <person name="Xiao G."/>
            <person name="Xiong C."/>
            <person name="Hu X."/>
            <person name="Zhang S."/>
            <person name="Zheng H."/>
            <person name="Huang Y."/>
            <person name="Zhou Y."/>
            <person name="Wang S."/>
            <person name="Zhao G.P."/>
            <person name="Liu X."/>
            <person name="St Leger R.J."/>
            <person name="Wang C."/>
        </authorList>
    </citation>
    <scope>NUCLEOTIDE SEQUENCE [LARGE SCALE GENOMIC DNA]</scope>
    <source>
        <strain evidence="2 3">CM01</strain>
    </source>
</reference>
<sequence length="100" mass="11078">MTISATLKFDSEDMHTHTAPTLDLKATPKSEPEDDVGSPPLLNIPYVQEDTTPAPVFVRYGSASAATTPSRWAEWTKYAPYAADGTLKEARRYKRVSAKY</sequence>
<dbReference type="GeneID" id="18168973"/>
<name>G3JLG8_CORMM</name>
<evidence type="ECO:0000256" key="1">
    <source>
        <dbReference type="SAM" id="MobiDB-lite"/>
    </source>
</evidence>
<dbReference type="HOGENOM" id="CLU_2305959_0_0_1"/>
<proteinExistence type="predicted"/>
<dbReference type="Proteomes" id="UP000001610">
    <property type="component" value="Unassembled WGS sequence"/>
</dbReference>
<protein>
    <submittedName>
        <fullName evidence="2">Uncharacterized protein</fullName>
    </submittedName>
</protein>
<dbReference type="EMBL" id="JH126403">
    <property type="protein sequence ID" value="EGX90542.1"/>
    <property type="molecule type" value="Genomic_DNA"/>
</dbReference>
<feature type="region of interest" description="Disordered" evidence="1">
    <location>
        <begin position="1"/>
        <end position="42"/>
    </location>
</feature>
<dbReference type="VEuPathDB" id="FungiDB:CCM_06962"/>
<dbReference type="InParanoid" id="G3JLG8"/>
<evidence type="ECO:0000313" key="2">
    <source>
        <dbReference type="EMBL" id="EGX90542.1"/>
    </source>
</evidence>
<keyword evidence="3" id="KW-1185">Reference proteome</keyword>
<organism evidence="2 3">
    <name type="scientific">Cordyceps militaris (strain CM01)</name>
    <name type="common">Caterpillar fungus</name>
    <dbReference type="NCBI Taxonomy" id="983644"/>
    <lineage>
        <taxon>Eukaryota</taxon>
        <taxon>Fungi</taxon>
        <taxon>Dikarya</taxon>
        <taxon>Ascomycota</taxon>
        <taxon>Pezizomycotina</taxon>
        <taxon>Sordariomycetes</taxon>
        <taxon>Hypocreomycetidae</taxon>
        <taxon>Hypocreales</taxon>
        <taxon>Cordycipitaceae</taxon>
        <taxon>Cordyceps</taxon>
    </lineage>
</organism>